<dbReference type="PANTHER" id="PTHR11851:SF49">
    <property type="entry name" value="MITOCHONDRIAL-PROCESSING PEPTIDASE SUBUNIT ALPHA"/>
    <property type="match status" value="1"/>
</dbReference>
<dbReference type="InterPro" id="IPR050361">
    <property type="entry name" value="MPP/UQCRC_Complex"/>
</dbReference>
<feature type="domain" description="Peptidase M16 N-terminal" evidence="3">
    <location>
        <begin position="13"/>
        <end position="159"/>
    </location>
</feature>
<dbReference type="EMBL" id="PEXW01000002">
    <property type="protein sequence ID" value="PIS41053.1"/>
    <property type="molecule type" value="Genomic_DNA"/>
</dbReference>
<comment type="similarity">
    <text evidence="1 2">Belongs to the peptidase M16 family.</text>
</comment>
<dbReference type="Gene3D" id="3.30.830.10">
    <property type="entry name" value="Metalloenzyme, LuxS/M16 peptidase-like"/>
    <property type="match status" value="2"/>
</dbReference>
<dbReference type="AlphaFoldDB" id="A0A2H0YTH2"/>
<dbReference type="PANTHER" id="PTHR11851">
    <property type="entry name" value="METALLOPROTEASE"/>
    <property type="match status" value="1"/>
</dbReference>
<evidence type="ECO:0000313" key="5">
    <source>
        <dbReference type="EMBL" id="PIS41053.1"/>
    </source>
</evidence>
<accession>A0A2H0YTH2</accession>
<dbReference type="GO" id="GO:0046872">
    <property type="term" value="F:metal ion binding"/>
    <property type="evidence" value="ECO:0007669"/>
    <property type="project" value="InterPro"/>
</dbReference>
<protein>
    <recommendedName>
        <fullName evidence="7">Peptidase M16</fullName>
    </recommendedName>
</protein>
<evidence type="ECO:0008006" key="7">
    <source>
        <dbReference type="Google" id="ProtNLM"/>
    </source>
</evidence>
<dbReference type="Pfam" id="PF00675">
    <property type="entry name" value="Peptidase_M16"/>
    <property type="match status" value="1"/>
</dbReference>
<evidence type="ECO:0000259" key="4">
    <source>
        <dbReference type="Pfam" id="PF05193"/>
    </source>
</evidence>
<dbReference type="Proteomes" id="UP000236845">
    <property type="component" value="Unassembled WGS sequence"/>
</dbReference>
<feature type="domain" description="Peptidase M16 C-terminal" evidence="4">
    <location>
        <begin position="167"/>
        <end position="339"/>
    </location>
</feature>
<dbReference type="Pfam" id="PF05193">
    <property type="entry name" value="Peptidase_M16_C"/>
    <property type="match status" value="1"/>
</dbReference>
<dbReference type="GO" id="GO:0004222">
    <property type="term" value="F:metalloendopeptidase activity"/>
    <property type="evidence" value="ECO:0007669"/>
    <property type="project" value="InterPro"/>
</dbReference>
<dbReference type="SUPFAM" id="SSF63411">
    <property type="entry name" value="LuxS/MPP-like metallohydrolase"/>
    <property type="match status" value="2"/>
</dbReference>
<organism evidence="5 6">
    <name type="scientific">Candidatus Kerfeldbacteria bacterium CG08_land_8_20_14_0_20_43_14</name>
    <dbReference type="NCBI Taxonomy" id="2014246"/>
    <lineage>
        <taxon>Bacteria</taxon>
        <taxon>Candidatus Kerfeldiibacteriota</taxon>
    </lineage>
</organism>
<sequence length="419" mass="47548">MFKAFSLVNGVKVLVSSLKETQAVTVMVFVKVGSRCETQELNGASHFLEHMMFKGTKRRPDTLTISKELDGIGAEYNAFTSKDQTGYYIKVNYQHLDLALDMLSDLLVNSKFDAKELDRERGVIIEEINMYEDNPMAHIEDVFESGLYGDTPLGWNIAGKKEGIAKMDRQKILNYKDRFYAGSNTWVVIAGNVPKNLNQLVKKYFSIIPKKPGIPKFRPQKKFNPNRVHLGYKQTEQSHLIIGGPGLKYSAKEMNALSLLTIMLGGNMSSRLFIEIREKLGLCYFIRAGLSPYEDIGHFQIQAGLDKNRINQAIPAILNEVGKMRKGEFQPEELRRAKEYIKGKFILDLEDSENIAGWLGKQALFMPKIKTAIERIKEIEAVKLSEVKAVAKRLLDQSKFHLAIIGPYKDEKVFSKFLP</sequence>
<evidence type="ECO:0000313" key="6">
    <source>
        <dbReference type="Proteomes" id="UP000236845"/>
    </source>
</evidence>
<comment type="caution">
    <text evidence="5">The sequence shown here is derived from an EMBL/GenBank/DDBJ whole genome shotgun (WGS) entry which is preliminary data.</text>
</comment>
<dbReference type="InterPro" id="IPR011765">
    <property type="entry name" value="Pept_M16_N"/>
</dbReference>
<proteinExistence type="inferred from homology"/>
<gene>
    <name evidence="5" type="ORF">COT26_00100</name>
</gene>
<dbReference type="PROSITE" id="PS00143">
    <property type="entry name" value="INSULINASE"/>
    <property type="match status" value="1"/>
</dbReference>
<evidence type="ECO:0000256" key="2">
    <source>
        <dbReference type="RuleBase" id="RU004447"/>
    </source>
</evidence>
<dbReference type="InterPro" id="IPR007863">
    <property type="entry name" value="Peptidase_M16_C"/>
</dbReference>
<reference evidence="6" key="1">
    <citation type="submission" date="2017-09" db="EMBL/GenBank/DDBJ databases">
        <title>Depth-based differentiation of microbial function through sediment-hosted aquifers and enrichment of novel symbionts in the deep terrestrial subsurface.</title>
        <authorList>
            <person name="Probst A.J."/>
            <person name="Ladd B."/>
            <person name="Jarett J.K."/>
            <person name="Geller-Mcgrath D.E."/>
            <person name="Sieber C.M.K."/>
            <person name="Emerson J.B."/>
            <person name="Anantharaman K."/>
            <person name="Thomas B.C."/>
            <person name="Malmstrom R."/>
            <person name="Stieglmeier M."/>
            <person name="Klingl A."/>
            <person name="Woyke T."/>
            <person name="Ryan C.M."/>
            <person name="Banfield J.F."/>
        </authorList>
    </citation>
    <scope>NUCLEOTIDE SEQUENCE [LARGE SCALE GENOMIC DNA]</scope>
</reference>
<evidence type="ECO:0000256" key="1">
    <source>
        <dbReference type="ARBA" id="ARBA00007261"/>
    </source>
</evidence>
<name>A0A2H0YTH2_9BACT</name>
<dbReference type="InterPro" id="IPR011249">
    <property type="entry name" value="Metalloenz_LuxS/M16"/>
</dbReference>
<dbReference type="GO" id="GO:0006508">
    <property type="term" value="P:proteolysis"/>
    <property type="evidence" value="ECO:0007669"/>
    <property type="project" value="InterPro"/>
</dbReference>
<dbReference type="InterPro" id="IPR001431">
    <property type="entry name" value="Pept_M16_Zn_BS"/>
</dbReference>
<evidence type="ECO:0000259" key="3">
    <source>
        <dbReference type="Pfam" id="PF00675"/>
    </source>
</evidence>